<protein>
    <submittedName>
        <fullName evidence="1">Uncharacterized protein</fullName>
    </submittedName>
</protein>
<reference evidence="1" key="1">
    <citation type="journal article" date="2023" name="Insect Mol. Biol.">
        <title>Genome sequencing provides insights into the evolution of gene families encoding plant cell wall-degrading enzymes in longhorned beetles.</title>
        <authorList>
            <person name="Shin N.R."/>
            <person name="Okamura Y."/>
            <person name="Kirsch R."/>
            <person name="Pauchet Y."/>
        </authorList>
    </citation>
    <scope>NUCLEOTIDE SEQUENCE</scope>
    <source>
        <strain evidence="1">MMC_N1</strain>
    </source>
</reference>
<evidence type="ECO:0000313" key="2">
    <source>
        <dbReference type="Proteomes" id="UP001162164"/>
    </source>
</evidence>
<proteinExistence type="predicted"/>
<keyword evidence="2" id="KW-1185">Reference proteome</keyword>
<sequence length="155" mass="17428">MSSRQVDEAPRFKIFTSAGQLNGLNDSVLKVWMEAGNPRNLVALDLDSSDNLSEEAIYKFLCKHGHQPWGLGLSGMTHITDSLWQTVLPILTNAKIVVLGTQERLGVNILVDQLMDSVARNCPNLERIEMRWDPDNLRFSDKMMDDAVRSSQSQL</sequence>
<evidence type="ECO:0000313" key="1">
    <source>
        <dbReference type="EMBL" id="KAJ8979180.1"/>
    </source>
</evidence>
<organism evidence="1 2">
    <name type="scientific">Molorchus minor</name>
    <dbReference type="NCBI Taxonomy" id="1323400"/>
    <lineage>
        <taxon>Eukaryota</taxon>
        <taxon>Metazoa</taxon>
        <taxon>Ecdysozoa</taxon>
        <taxon>Arthropoda</taxon>
        <taxon>Hexapoda</taxon>
        <taxon>Insecta</taxon>
        <taxon>Pterygota</taxon>
        <taxon>Neoptera</taxon>
        <taxon>Endopterygota</taxon>
        <taxon>Coleoptera</taxon>
        <taxon>Polyphaga</taxon>
        <taxon>Cucujiformia</taxon>
        <taxon>Chrysomeloidea</taxon>
        <taxon>Cerambycidae</taxon>
        <taxon>Lamiinae</taxon>
        <taxon>Monochamini</taxon>
        <taxon>Molorchus</taxon>
    </lineage>
</organism>
<gene>
    <name evidence="1" type="ORF">NQ317_010940</name>
</gene>
<dbReference type="Proteomes" id="UP001162164">
    <property type="component" value="Unassembled WGS sequence"/>
</dbReference>
<name>A0ABQ9JLR6_9CUCU</name>
<comment type="caution">
    <text evidence="1">The sequence shown here is derived from an EMBL/GenBank/DDBJ whole genome shotgun (WGS) entry which is preliminary data.</text>
</comment>
<dbReference type="EMBL" id="JAPWTJ010000366">
    <property type="protein sequence ID" value="KAJ8979180.1"/>
    <property type="molecule type" value="Genomic_DNA"/>
</dbReference>
<accession>A0ABQ9JLR6</accession>